<protein>
    <recommendedName>
        <fullName evidence="3">Transposase</fullName>
    </recommendedName>
</protein>
<dbReference type="Proteomes" id="UP001281761">
    <property type="component" value="Unassembled WGS sequence"/>
</dbReference>
<keyword evidence="2" id="KW-1185">Reference proteome</keyword>
<evidence type="ECO:0000313" key="1">
    <source>
        <dbReference type="EMBL" id="KAK2959346.1"/>
    </source>
</evidence>
<reference evidence="1 2" key="1">
    <citation type="journal article" date="2022" name="bioRxiv">
        <title>Genomics of Preaxostyla Flagellates Illuminates Evolutionary Transitions and the Path Towards Mitochondrial Loss.</title>
        <authorList>
            <person name="Novak L.V.F."/>
            <person name="Treitli S.C."/>
            <person name="Pyrih J."/>
            <person name="Halakuc P."/>
            <person name="Pipaliya S.V."/>
            <person name="Vacek V."/>
            <person name="Brzon O."/>
            <person name="Soukal P."/>
            <person name="Eme L."/>
            <person name="Dacks J.B."/>
            <person name="Karnkowska A."/>
            <person name="Elias M."/>
            <person name="Hampl V."/>
        </authorList>
    </citation>
    <scope>NUCLEOTIDE SEQUENCE [LARGE SCALE GENOMIC DNA]</scope>
    <source>
        <strain evidence="1">NAU3</strain>
        <tissue evidence="1">Gut</tissue>
    </source>
</reference>
<dbReference type="EMBL" id="JARBJD010000030">
    <property type="protein sequence ID" value="KAK2959346.1"/>
    <property type="molecule type" value="Genomic_DNA"/>
</dbReference>
<organism evidence="1 2">
    <name type="scientific">Blattamonas nauphoetae</name>
    <dbReference type="NCBI Taxonomy" id="2049346"/>
    <lineage>
        <taxon>Eukaryota</taxon>
        <taxon>Metamonada</taxon>
        <taxon>Preaxostyla</taxon>
        <taxon>Oxymonadida</taxon>
        <taxon>Blattamonas</taxon>
    </lineage>
</organism>
<proteinExistence type="predicted"/>
<accession>A0ABQ9Y6J6</accession>
<evidence type="ECO:0008006" key="3">
    <source>
        <dbReference type="Google" id="ProtNLM"/>
    </source>
</evidence>
<name>A0ABQ9Y6J6_9EUKA</name>
<comment type="caution">
    <text evidence="1">The sequence shown here is derived from an EMBL/GenBank/DDBJ whole genome shotgun (WGS) entry which is preliminary data.</text>
</comment>
<evidence type="ECO:0000313" key="2">
    <source>
        <dbReference type="Proteomes" id="UP001281761"/>
    </source>
</evidence>
<gene>
    <name evidence="1" type="ORF">BLNAU_5655</name>
</gene>
<sequence length="83" mass="9592">MGTRGGLHFINHIADVAHIIDLLTRFVLQQLHQTNLSRRDERVYQTSLNFLRHPKITQKLFKSARLCLIGRFLTSLNVSTHSP</sequence>